<comment type="similarity">
    <text evidence="1">Belongs to the class IV-like SAM-binding methyltransferase superfamily.</text>
</comment>
<dbReference type="InterPro" id="IPR003750">
    <property type="entry name" value="Put_MeTrfase-C9orf114-like"/>
</dbReference>
<evidence type="ECO:0000256" key="1">
    <source>
        <dbReference type="ARBA" id="ARBA00009841"/>
    </source>
</evidence>
<dbReference type="PANTHER" id="PTHR12150">
    <property type="entry name" value="CLASS IV SAM-BINDING METHYLTRANSFERASE-RELATED"/>
    <property type="match status" value="1"/>
</dbReference>
<dbReference type="OMA" id="YGYHVRI"/>
<evidence type="ECO:0000313" key="3">
    <source>
        <dbReference type="Proteomes" id="UP000001997"/>
    </source>
</evidence>
<reference evidence="2 3" key="1">
    <citation type="journal article" date="2009" name="Nature">
        <title>Evolution of pathogenicity and sexual reproduction in eight Candida genomes.</title>
        <authorList>
            <person name="Butler G."/>
            <person name="Rasmussen M.D."/>
            <person name="Lin M.F."/>
            <person name="Santos M.A."/>
            <person name="Sakthikumar S."/>
            <person name="Munro C.A."/>
            <person name="Rheinbay E."/>
            <person name="Grabherr M."/>
            <person name="Forche A."/>
            <person name="Reedy J.L."/>
            <person name="Agrafioti I."/>
            <person name="Arnaud M.B."/>
            <person name="Bates S."/>
            <person name="Brown A.J."/>
            <person name="Brunke S."/>
            <person name="Costanzo M.C."/>
            <person name="Fitzpatrick D.A."/>
            <person name="de Groot P.W."/>
            <person name="Harris D."/>
            <person name="Hoyer L.L."/>
            <person name="Hube B."/>
            <person name="Klis F.M."/>
            <person name="Kodira C."/>
            <person name="Lennard N."/>
            <person name="Logue M.E."/>
            <person name="Martin R."/>
            <person name="Neiman A.M."/>
            <person name="Nikolaou E."/>
            <person name="Quail M.A."/>
            <person name="Quinn J."/>
            <person name="Santos M.C."/>
            <person name="Schmitzberger F.F."/>
            <person name="Sherlock G."/>
            <person name="Shah P."/>
            <person name="Silverstein K.A."/>
            <person name="Skrzypek M.S."/>
            <person name="Soll D."/>
            <person name="Staggs R."/>
            <person name="Stansfield I."/>
            <person name="Stumpf M.P."/>
            <person name="Sudbery P.E."/>
            <person name="Srikantha T."/>
            <person name="Zeng Q."/>
            <person name="Berman J."/>
            <person name="Berriman M."/>
            <person name="Heitman J."/>
            <person name="Gow N.A."/>
            <person name="Lorenz M.C."/>
            <person name="Birren B.W."/>
            <person name="Kellis M."/>
            <person name="Cuomo C.A."/>
        </authorList>
    </citation>
    <scope>NUCLEOTIDE SEQUENCE [LARGE SCALE GENOMIC DNA]</scope>
    <source>
        <strain evidence="3">ATCC 6260 / CBS 566 / DSM 6381 / JCM 1539 / NBRC 10279 / NRRL Y-324</strain>
    </source>
</reference>
<dbReference type="Pfam" id="PF02598">
    <property type="entry name" value="Methyltrn_RNA_3"/>
    <property type="match status" value="1"/>
</dbReference>
<gene>
    <name evidence="2" type="ORF">PGUG_02385</name>
</gene>
<accession>A5DGI4</accession>
<dbReference type="InterPro" id="IPR029026">
    <property type="entry name" value="tRNA_m1G_MTases_N"/>
</dbReference>
<dbReference type="InParanoid" id="A5DGI4"/>
<dbReference type="EMBL" id="CH408157">
    <property type="protein sequence ID" value="EDK38287.2"/>
    <property type="molecule type" value="Genomic_DNA"/>
</dbReference>
<organism evidence="2 3">
    <name type="scientific">Meyerozyma guilliermondii (strain ATCC 6260 / CBS 566 / DSM 6381 / JCM 1539 / NBRC 10279 / NRRL Y-324)</name>
    <name type="common">Yeast</name>
    <name type="synonym">Candida guilliermondii</name>
    <dbReference type="NCBI Taxonomy" id="294746"/>
    <lineage>
        <taxon>Eukaryota</taxon>
        <taxon>Fungi</taxon>
        <taxon>Dikarya</taxon>
        <taxon>Ascomycota</taxon>
        <taxon>Saccharomycotina</taxon>
        <taxon>Pichiomycetes</taxon>
        <taxon>Debaryomycetaceae</taxon>
        <taxon>Meyerozyma</taxon>
    </lineage>
</organism>
<dbReference type="InterPro" id="IPR029028">
    <property type="entry name" value="Alpha/beta_knot_MTases"/>
</dbReference>
<dbReference type="PANTHER" id="PTHR12150:SF13">
    <property type="entry name" value="METHYLTRANSFERASE C9ORF114-RELATED"/>
    <property type="match status" value="1"/>
</dbReference>
<dbReference type="VEuPathDB" id="FungiDB:PGUG_02385"/>
<dbReference type="FunCoup" id="A5DGI4">
    <property type="interactions" value="945"/>
</dbReference>
<proteinExistence type="inferred from homology"/>
<dbReference type="GeneID" id="5126779"/>
<dbReference type="STRING" id="294746.A5DGI4"/>
<keyword evidence="3" id="KW-1185">Reference proteome</keyword>
<dbReference type="RefSeq" id="XP_001484656.2">
    <property type="nucleotide sequence ID" value="XM_001484606.1"/>
</dbReference>
<evidence type="ECO:0000313" key="2">
    <source>
        <dbReference type="EMBL" id="EDK38287.2"/>
    </source>
</evidence>
<dbReference type="KEGG" id="pgu:PGUG_02385"/>
<dbReference type="OrthoDB" id="361029at2759"/>
<dbReference type="Proteomes" id="UP000001997">
    <property type="component" value="Unassembled WGS sequence"/>
</dbReference>
<dbReference type="SUPFAM" id="SSF75217">
    <property type="entry name" value="alpha/beta knot"/>
    <property type="match status" value="1"/>
</dbReference>
<evidence type="ECO:0008006" key="4">
    <source>
        <dbReference type="Google" id="ProtNLM"/>
    </source>
</evidence>
<sequence length="355" mass="39305">MAKRKISAPEKQTKKPYKSMPQVEVALCIPSTVISHSNARNLQQATFIAYQIAKAATLYNVSEIVVLSIPDAEAVAEISGPKVVSAATGGQKIMFDEVANSPKVEQNHENRNDDDSLLLATLLQYFVTPPYLVKAVFKDSKFRKKFKYAEKLPKIPSLPFMANNDVHKDFREGLSVAKKTPKIVKKNKKVSGKKLSVTKYVNIGGDELLELAGPDIPVNVRVTVDVKNKKVVSPRDAYGVSGNKSTFGYFVRVSRSFTSIFTESTFPSGYTKSYYISCDDFYGKPDTGIKKETFGDISEGKILLVMSNWKHLEASFSVEAFEGVAKVSELFDGEIEMEQGIRVEDAVMVGLARCR</sequence>
<dbReference type="HOGENOM" id="CLU_061859_0_0_1"/>
<name>A5DGI4_PICGU</name>
<dbReference type="AlphaFoldDB" id="A5DGI4"/>
<dbReference type="Gene3D" id="3.40.1280.10">
    <property type="match status" value="2"/>
</dbReference>
<protein>
    <recommendedName>
        <fullName evidence="4">Methyltransferase</fullName>
    </recommendedName>
</protein>
<dbReference type="CDD" id="cd18086">
    <property type="entry name" value="HsC9orf114-like"/>
    <property type="match status" value="1"/>
</dbReference>
<dbReference type="eggNOG" id="KOG3925">
    <property type="taxonomic scope" value="Eukaryota"/>
</dbReference>